<reference evidence="6" key="1">
    <citation type="journal article" date="2019" name="Int. J. Syst. Evol. Microbiol.">
        <title>The Global Catalogue of Microorganisms (GCM) 10K type strain sequencing project: providing services to taxonomists for standard genome sequencing and annotation.</title>
        <authorList>
            <consortium name="The Broad Institute Genomics Platform"/>
            <consortium name="The Broad Institute Genome Sequencing Center for Infectious Disease"/>
            <person name="Wu L."/>
            <person name="Ma J."/>
        </authorList>
    </citation>
    <scope>NUCLEOTIDE SEQUENCE [LARGE SCALE GENOMIC DNA]</scope>
    <source>
        <strain evidence="6">CCUG 55609</strain>
    </source>
</reference>
<keyword evidence="6" id="KW-1185">Reference proteome</keyword>
<dbReference type="Proteomes" id="UP001597173">
    <property type="component" value="Unassembled WGS sequence"/>
</dbReference>
<proteinExistence type="predicted"/>
<accession>A0ABW3Z281</accession>
<dbReference type="InterPro" id="IPR001638">
    <property type="entry name" value="Solute-binding_3/MltF_N"/>
</dbReference>
<evidence type="ECO:0000256" key="1">
    <source>
        <dbReference type="ARBA" id="ARBA00004418"/>
    </source>
</evidence>
<comment type="subcellular location">
    <subcellularLocation>
        <location evidence="1">Periplasm</location>
    </subcellularLocation>
</comment>
<evidence type="ECO:0000259" key="4">
    <source>
        <dbReference type="SMART" id="SM00062"/>
    </source>
</evidence>
<name>A0ABW3Z281_MYCRA</name>
<comment type="caution">
    <text evidence="5">The sequence shown here is derived from an EMBL/GenBank/DDBJ whole genome shotgun (WGS) entry which is preliminary data.</text>
</comment>
<sequence>MPKLTTTTQFLLAGIAGVLMSAQIASAQDCTPKHEFATIEPGTLTVAVTTYVPHSFIDDSGNMKGIDGDIAAEFAKRECLKVKAIAVDPAAAIQYVLSGQADITTGDWYRTAERAKVMNLSAPLYTDQMAVYSKEGFTNVSDLEGKQVGTVQGYLWVADLKTLLGPSLKLYPNSVNMQQDLFSGRIDVAVDGYSTGVVAEQKGALKDVKVNVAAPDDRVRATKEAAQAGFPYSLNATDLGVALDARIAEMHADGTIVNILKSYGLDGTAANTGAPRLVE</sequence>
<protein>
    <submittedName>
        <fullName evidence="5">Transporter substrate-binding domain-containing protein</fullName>
    </submittedName>
</protein>
<gene>
    <name evidence="5" type="ORF">ACFQ33_20185</name>
</gene>
<feature type="signal peptide" evidence="3">
    <location>
        <begin position="1"/>
        <end position="27"/>
    </location>
</feature>
<dbReference type="PANTHER" id="PTHR35936:SF17">
    <property type="entry name" value="ARGININE-BINDING EXTRACELLULAR PROTEIN ARTP"/>
    <property type="match status" value="1"/>
</dbReference>
<dbReference type="Pfam" id="PF00497">
    <property type="entry name" value="SBP_bac_3"/>
    <property type="match status" value="1"/>
</dbReference>
<feature type="domain" description="Solute-binding protein family 3/N-terminal" evidence="4">
    <location>
        <begin position="43"/>
        <end position="267"/>
    </location>
</feature>
<dbReference type="PANTHER" id="PTHR35936">
    <property type="entry name" value="MEMBRANE-BOUND LYTIC MUREIN TRANSGLYCOSYLASE F"/>
    <property type="match status" value="1"/>
</dbReference>
<evidence type="ECO:0000313" key="6">
    <source>
        <dbReference type="Proteomes" id="UP001597173"/>
    </source>
</evidence>
<evidence type="ECO:0000313" key="5">
    <source>
        <dbReference type="EMBL" id="MFD1330211.1"/>
    </source>
</evidence>
<evidence type="ECO:0000256" key="2">
    <source>
        <dbReference type="ARBA" id="ARBA00022729"/>
    </source>
</evidence>
<evidence type="ECO:0000256" key="3">
    <source>
        <dbReference type="SAM" id="SignalP"/>
    </source>
</evidence>
<dbReference type="SUPFAM" id="SSF53850">
    <property type="entry name" value="Periplasmic binding protein-like II"/>
    <property type="match status" value="1"/>
</dbReference>
<dbReference type="Gene3D" id="3.40.190.10">
    <property type="entry name" value="Periplasmic binding protein-like II"/>
    <property type="match status" value="2"/>
</dbReference>
<feature type="chain" id="PRO_5046558342" evidence="3">
    <location>
        <begin position="28"/>
        <end position="279"/>
    </location>
</feature>
<organism evidence="5 6">
    <name type="scientific">Mycoplana ramosa</name>
    <name type="common">Mycoplana bullata</name>
    <dbReference type="NCBI Taxonomy" id="40837"/>
    <lineage>
        <taxon>Bacteria</taxon>
        <taxon>Pseudomonadati</taxon>
        <taxon>Pseudomonadota</taxon>
        <taxon>Alphaproteobacteria</taxon>
        <taxon>Hyphomicrobiales</taxon>
        <taxon>Rhizobiaceae</taxon>
        <taxon>Mycoplana</taxon>
    </lineage>
</organism>
<keyword evidence="2 3" id="KW-0732">Signal</keyword>
<dbReference type="SMART" id="SM00062">
    <property type="entry name" value="PBPb"/>
    <property type="match status" value="1"/>
</dbReference>
<dbReference type="RefSeq" id="WP_374841112.1">
    <property type="nucleotide sequence ID" value="NZ_JBHEEW010000018.1"/>
</dbReference>
<dbReference type="CDD" id="cd13530">
    <property type="entry name" value="PBP2_peptides_like"/>
    <property type="match status" value="1"/>
</dbReference>
<dbReference type="EMBL" id="JBHTNF010000019">
    <property type="protein sequence ID" value="MFD1330211.1"/>
    <property type="molecule type" value="Genomic_DNA"/>
</dbReference>